<proteinExistence type="predicted"/>
<dbReference type="EC" id="2.7.1.60" evidence="1"/>
<dbReference type="InterPro" id="IPR043129">
    <property type="entry name" value="ATPase_NBD"/>
</dbReference>
<dbReference type="OrthoDB" id="9810372at2"/>
<dbReference type="EMBL" id="QXDL01000239">
    <property type="protein sequence ID" value="RIH79942.1"/>
    <property type="molecule type" value="Genomic_DNA"/>
</dbReference>
<gene>
    <name evidence="1" type="primary">nanK</name>
    <name evidence="1" type="ORF">Mterra_03562</name>
</gene>
<sequence>MILALDVGGTKLAAARVEGGRVLERLEAPTPTHDRGPEAVTRAALELLRPLLPGARALGVAATGGVAGGKVTALNADTLQGWHAYDLQGALQGATGLPTAVVNDADAAAWGEAAYGAGQGVENFIFVTVSTGVGSGLVLGGRLYLSRHGLHAEMGYMRAPDGTPLELVASGGALDRWARGRGWEGAREVVRRAAADPAAEAKLAESAGLVADKLADLKVMLGLERAVIGGGLGLSAGYLERVRAALGRLDPLYALEVLPAALGADAGLIGAADWAGRTSQ</sequence>
<reference evidence="1 2" key="1">
    <citation type="submission" date="2018-08" db="EMBL/GenBank/DDBJ databases">
        <title>Meiothermus terrae DSM 26712 genome sequencing project.</title>
        <authorList>
            <person name="Da Costa M.S."/>
            <person name="Albuquerque L."/>
            <person name="Raposo P."/>
            <person name="Froufe H.J.C."/>
            <person name="Barroso C.S."/>
            <person name="Egas C."/>
        </authorList>
    </citation>
    <scope>NUCLEOTIDE SEQUENCE [LARGE SCALE GENOMIC DNA]</scope>
    <source>
        <strain evidence="1 2">DSM 26712</strain>
    </source>
</reference>
<dbReference type="Pfam" id="PF00480">
    <property type="entry name" value="ROK"/>
    <property type="match status" value="1"/>
</dbReference>
<organism evidence="1 2">
    <name type="scientific">Calidithermus terrae</name>
    <dbReference type="NCBI Taxonomy" id="1408545"/>
    <lineage>
        <taxon>Bacteria</taxon>
        <taxon>Thermotogati</taxon>
        <taxon>Deinococcota</taxon>
        <taxon>Deinococci</taxon>
        <taxon>Thermales</taxon>
        <taxon>Thermaceae</taxon>
        <taxon>Calidithermus</taxon>
    </lineage>
</organism>
<accession>A0A399ECR5</accession>
<dbReference type="SUPFAM" id="SSF53067">
    <property type="entry name" value="Actin-like ATPase domain"/>
    <property type="match status" value="1"/>
</dbReference>
<dbReference type="GO" id="GO:0019262">
    <property type="term" value="P:N-acetylneuraminate catabolic process"/>
    <property type="evidence" value="ECO:0007669"/>
    <property type="project" value="TreeGrafter"/>
</dbReference>
<name>A0A399ECR5_9DEIN</name>
<dbReference type="Proteomes" id="UP000265715">
    <property type="component" value="Unassembled WGS sequence"/>
</dbReference>
<evidence type="ECO:0000313" key="2">
    <source>
        <dbReference type="Proteomes" id="UP000265715"/>
    </source>
</evidence>
<comment type="caution">
    <text evidence="1">The sequence shown here is derived from an EMBL/GenBank/DDBJ whole genome shotgun (WGS) entry which is preliminary data.</text>
</comment>
<dbReference type="PANTHER" id="PTHR18964">
    <property type="entry name" value="ROK (REPRESSOR, ORF, KINASE) FAMILY"/>
    <property type="match status" value="1"/>
</dbReference>
<dbReference type="AlphaFoldDB" id="A0A399ECR5"/>
<evidence type="ECO:0000313" key="1">
    <source>
        <dbReference type="EMBL" id="RIH79942.1"/>
    </source>
</evidence>
<dbReference type="GO" id="GO:0009384">
    <property type="term" value="F:N-acylmannosamine kinase activity"/>
    <property type="evidence" value="ECO:0007669"/>
    <property type="project" value="UniProtKB-EC"/>
</dbReference>
<protein>
    <submittedName>
        <fullName evidence="1">N-acetylmannosamine kinase</fullName>
        <ecNumber evidence="1">2.7.1.60</ecNumber>
    </submittedName>
</protein>
<dbReference type="RefSeq" id="WP_119316454.1">
    <property type="nucleotide sequence ID" value="NZ_QXDL01000239.1"/>
</dbReference>
<dbReference type="InterPro" id="IPR000600">
    <property type="entry name" value="ROK"/>
</dbReference>
<keyword evidence="2" id="KW-1185">Reference proteome</keyword>
<dbReference type="Gene3D" id="3.30.420.40">
    <property type="match status" value="2"/>
</dbReference>
<keyword evidence="1" id="KW-0808">Transferase</keyword>
<dbReference type="PANTHER" id="PTHR18964:SF169">
    <property type="entry name" value="N-ACETYLMANNOSAMINE KINASE"/>
    <property type="match status" value="1"/>
</dbReference>
<keyword evidence="1" id="KW-0418">Kinase</keyword>